<reference evidence="4" key="1">
    <citation type="submission" date="2016-11" db="EMBL/GenBank/DDBJ databases">
        <authorList>
            <person name="Varghese N."/>
            <person name="Submissions S."/>
        </authorList>
    </citation>
    <scope>NUCLEOTIDE SEQUENCE [LARGE SCALE GENOMIC DNA]</scope>
    <source>
        <strain evidence="4">DSM 18095</strain>
    </source>
</reference>
<dbReference type="InterPro" id="IPR025378">
    <property type="entry name" value="DUF4368"/>
</dbReference>
<feature type="domain" description="DUF4368" evidence="1">
    <location>
        <begin position="1"/>
        <end position="37"/>
    </location>
</feature>
<dbReference type="Pfam" id="PF24698">
    <property type="entry name" value="DUF7662"/>
    <property type="match status" value="1"/>
</dbReference>
<name>A0A1M4YL80_9FIRM</name>
<protein>
    <submittedName>
        <fullName evidence="3">Uncharacterized protein</fullName>
    </submittedName>
</protein>
<evidence type="ECO:0000313" key="4">
    <source>
        <dbReference type="Proteomes" id="UP000184114"/>
    </source>
</evidence>
<evidence type="ECO:0000259" key="1">
    <source>
        <dbReference type="Pfam" id="PF14287"/>
    </source>
</evidence>
<organism evidence="3 4">
    <name type="scientific">Tissierella praeacuta DSM 18095</name>
    <dbReference type="NCBI Taxonomy" id="1123404"/>
    <lineage>
        <taxon>Bacteria</taxon>
        <taxon>Bacillati</taxon>
        <taxon>Bacillota</taxon>
        <taxon>Tissierellia</taxon>
        <taxon>Tissierellales</taxon>
        <taxon>Tissierellaceae</taxon>
        <taxon>Tissierella</taxon>
    </lineage>
</organism>
<proteinExistence type="predicted"/>
<dbReference type="AlphaFoldDB" id="A0A1M4YL80"/>
<dbReference type="InterPro" id="IPR056079">
    <property type="entry name" value="DUF7662"/>
</dbReference>
<gene>
    <name evidence="3" type="ORF">SAMN02745784_02678</name>
</gene>
<evidence type="ECO:0000313" key="3">
    <source>
        <dbReference type="EMBL" id="SHF06510.1"/>
    </source>
</evidence>
<keyword evidence="4" id="KW-1185">Reference proteome</keyword>
<sequence length="141" mass="17025">MINQLIDKIVIYQKQKLKRYKFTQRIDIYFNFIGKFEIEKDDEIKEDVEIEKTEDKKYIHKDSRFLPITDYLKQQGREIEIDFSKVEELIGRKLCKSAKTYPSYWYASDDRPMGNSIYNAGYDIVKVDVKKETIRLINYDK</sequence>
<dbReference type="EMBL" id="FQTY01000018">
    <property type="protein sequence ID" value="SHF06510.1"/>
    <property type="molecule type" value="Genomic_DNA"/>
</dbReference>
<dbReference type="Proteomes" id="UP000184114">
    <property type="component" value="Unassembled WGS sequence"/>
</dbReference>
<accession>A0A1M4YL80</accession>
<feature type="domain" description="DUF7662" evidence="2">
    <location>
        <begin position="67"/>
        <end position="135"/>
    </location>
</feature>
<evidence type="ECO:0000259" key="2">
    <source>
        <dbReference type="Pfam" id="PF24698"/>
    </source>
</evidence>
<dbReference type="Pfam" id="PF14287">
    <property type="entry name" value="DUF4368"/>
    <property type="match status" value="1"/>
</dbReference>